<feature type="transmembrane region" description="Helical" evidence="7">
    <location>
        <begin position="103"/>
        <end position="129"/>
    </location>
</feature>
<evidence type="ECO:0000256" key="3">
    <source>
        <dbReference type="ARBA" id="ARBA00022692"/>
    </source>
</evidence>
<dbReference type="InterPro" id="IPR051791">
    <property type="entry name" value="Pra-immunoreactive"/>
</dbReference>
<evidence type="ECO:0000256" key="6">
    <source>
        <dbReference type="SAM" id="MobiDB-lite"/>
    </source>
</evidence>
<feature type="compositionally biased region" description="Pro residues" evidence="6">
    <location>
        <begin position="60"/>
        <end position="69"/>
    </location>
</feature>
<feature type="transmembrane region" description="Helical" evidence="7">
    <location>
        <begin position="141"/>
        <end position="166"/>
    </location>
</feature>
<feature type="region of interest" description="Disordered" evidence="6">
    <location>
        <begin position="1"/>
        <end position="77"/>
    </location>
</feature>
<dbReference type="EMBL" id="VDUZ01000002">
    <property type="protein sequence ID" value="TXL81825.1"/>
    <property type="molecule type" value="Genomic_DNA"/>
</dbReference>
<dbReference type="Pfam" id="PF06271">
    <property type="entry name" value="RDD"/>
    <property type="match status" value="1"/>
</dbReference>
<evidence type="ECO:0000256" key="1">
    <source>
        <dbReference type="ARBA" id="ARBA00004651"/>
    </source>
</evidence>
<evidence type="ECO:0000313" key="10">
    <source>
        <dbReference type="Proteomes" id="UP000321638"/>
    </source>
</evidence>
<dbReference type="PANTHER" id="PTHR36115:SF9">
    <property type="entry name" value="LMO1584 PROTEIN"/>
    <property type="match status" value="1"/>
</dbReference>
<feature type="domain" description="RDD" evidence="8">
    <location>
        <begin position="98"/>
        <end position="239"/>
    </location>
</feature>
<evidence type="ECO:0000256" key="7">
    <source>
        <dbReference type="SAM" id="Phobius"/>
    </source>
</evidence>
<evidence type="ECO:0000256" key="2">
    <source>
        <dbReference type="ARBA" id="ARBA00022475"/>
    </source>
</evidence>
<keyword evidence="2" id="KW-1003">Cell membrane</keyword>
<sequence>MPPAHKGRTSHMSNQGPQPPTWQQQQGQQPGGYPPAPPHPGYGQPQQGYGQPPQGYGQPPGYPPAPPHPGYGQPPGYPPPGYAPPGYAGAPAGVVFCGFWVRVAAYLIDGFIIGIPMVIVIGIVFATTLSGAMSSGDEQEIAAAAVASAGVFIIVYLLIFVAVWLYEAMMTSSAAGGTIGKRAMGMRVVRGTDGSRLSFGRATGRFFAKAFITGIIPFGIGFMMAGFTDRKRALHDMIADTVVIKK</sequence>
<evidence type="ECO:0000256" key="5">
    <source>
        <dbReference type="ARBA" id="ARBA00023136"/>
    </source>
</evidence>
<dbReference type="PANTHER" id="PTHR36115">
    <property type="entry name" value="PROLINE-RICH ANTIGEN HOMOLOG-RELATED"/>
    <property type="match status" value="1"/>
</dbReference>
<keyword evidence="3 7" id="KW-0812">Transmembrane</keyword>
<organism evidence="9 10">
    <name type="scientific">Vineibacter terrae</name>
    <dbReference type="NCBI Taxonomy" id="2586908"/>
    <lineage>
        <taxon>Bacteria</taxon>
        <taxon>Pseudomonadati</taxon>
        <taxon>Pseudomonadota</taxon>
        <taxon>Alphaproteobacteria</taxon>
        <taxon>Hyphomicrobiales</taxon>
        <taxon>Vineibacter</taxon>
    </lineage>
</organism>
<comment type="caution">
    <text evidence="9">The sequence shown here is derived from an EMBL/GenBank/DDBJ whole genome shotgun (WGS) entry which is preliminary data.</text>
</comment>
<dbReference type="Proteomes" id="UP000321638">
    <property type="component" value="Unassembled WGS sequence"/>
</dbReference>
<keyword evidence="10" id="KW-1185">Reference proteome</keyword>
<evidence type="ECO:0000256" key="4">
    <source>
        <dbReference type="ARBA" id="ARBA00022989"/>
    </source>
</evidence>
<dbReference type="InterPro" id="IPR010432">
    <property type="entry name" value="RDD"/>
</dbReference>
<feature type="compositionally biased region" description="Low complexity" evidence="6">
    <location>
        <begin position="41"/>
        <end position="59"/>
    </location>
</feature>
<protein>
    <submittedName>
        <fullName evidence="9">RDD family protein</fullName>
    </submittedName>
</protein>
<accession>A0A5C8PUY8</accession>
<dbReference type="AlphaFoldDB" id="A0A5C8PUY8"/>
<keyword evidence="4 7" id="KW-1133">Transmembrane helix</keyword>
<feature type="transmembrane region" description="Helical" evidence="7">
    <location>
        <begin position="206"/>
        <end position="227"/>
    </location>
</feature>
<evidence type="ECO:0000313" key="9">
    <source>
        <dbReference type="EMBL" id="TXL81825.1"/>
    </source>
</evidence>
<gene>
    <name evidence="9" type="ORF">FHP25_01795</name>
</gene>
<proteinExistence type="predicted"/>
<name>A0A5C8PUY8_9HYPH</name>
<evidence type="ECO:0000259" key="8">
    <source>
        <dbReference type="Pfam" id="PF06271"/>
    </source>
</evidence>
<comment type="subcellular location">
    <subcellularLocation>
        <location evidence="1">Cell membrane</location>
        <topology evidence="1">Multi-pass membrane protein</topology>
    </subcellularLocation>
</comment>
<dbReference type="OrthoDB" id="9793824at2"/>
<keyword evidence="5 7" id="KW-0472">Membrane</keyword>
<dbReference type="GO" id="GO:0005886">
    <property type="term" value="C:plasma membrane"/>
    <property type="evidence" value="ECO:0007669"/>
    <property type="project" value="UniProtKB-SubCell"/>
</dbReference>
<reference evidence="9 10" key="1">
    <citation type="submission" date="2019-06" db="EMBL/GenBank/DDBJ databases">
        <title>New taxonomy in bacterial strain CC-CFT640, isolated from vineyard.</title>
        <authorList>
            <person name="Lin S.-Y."/>
            <person name="Tsai C.-F."/>
            <person name="Young C.-C."/>
        </authorList>
    </citation>
    <scope>NUCLEOTIDE SEQUENCE [LARGE SCALE GENOMIC DNA]</scope>
    <source>
        <strain evidence="9 10">CC-CFT640</strain>
    </source>
</reference>